<accession>A0A4U9XHU6</accession>
<dbReference type="Proteomes" id="UP000394068">
    <property type="component" value="Unassembled WGS sequence"/>
</dbReference>
<sequence>MTHMIHNFASNLSRLRKEAGISQTELAEKLNIGKQSISDYEKSKSYPTFATLDKIADFFKATPVQLFGTSQDIELEKAVLKTDEYTEKANNIIQAVKSFDDLAYQIEKYNSIEGYTSDTINNLAFLLKRAPIISPKTDHQLYKHIPSGKLVEAEDKDDIESNYELAFEPSALSRLQYMSDDDLAIIDKLIYLTQGKPILNKDGEPLTSIGNGKYVVAESGDEIAREKSPLQLLLDNKDELERLNDELYSKKTGK</sequence>
<protein>
    <submittedName>
        <fullName evidence="3">Cro/CI family transcriptional regulator</fullName>
    </submittedName>
</protein>
<dbReference type="Pfam" id="PF01381">
    <property type="entry name" value="HTH_3"/>
    <property type="match status" value="1"/>
</dbReference>
<name>A0A4U9XHU6_9STRE</name>
<feature type="domain" description="HTH cro/C1-type" evidence="2">
    <location>
        <begin position="12"/>
        <end position="66"/>
    </location>
</feature>
<dbReference type="CDD" id="cd00093">
    <property type="entry name" value="HTH_XRE"/>
    <property type="match status" value="1"/>
</dbReference>
<dbReference type="SMART" id="SM00530">
    <property type="entry name" value="HTH_XRE"/>
    <property type="match status" value="1"/>
</dbReference>
<dbReference type="PANTHER" id="PTHR46558">
    <property type="entry name" value="TRACRIPTIONAL REGULATORY PROTEIN-RELATED-RELATED"/>
    <property type="match status" value="1"/>
</dbReference>
<dbReference type="PANTHER" id="PTHR46558:SF13">
    <property type="entry name" value="HTH-TYPE TRANSCRIPTIONAL REGULATOR IMMR"/>
    <property type="match status" value="1"/>
</dbReference>
<proteinExistence type="predicted"/>
<dbReference type="AlphaFoldDB" id="A0A4U9XHU6"/>
<evidence type="ECO:0000313" key="4">
    <source>
        <dbReference type="Proteomes" id="UP000394068"/>
    </source>
</evidence>
<organism evidence="3 4">
    <name type="scientific">Streptococcus pseudoporcinus</name>
    <dbReference type="NCBI Taxonomy" id="361101"/>
    <lineage>
        <taxon>Bacteria</taxon>
        <taxon>Bacillati</taxon>
        <taxon>Bacillota</taxon>
        <taxon>Bacilli</taxon>
        <taxon>Lactobacillales</taxon>
        <taxon>Streptococcaceae</taxon>
        <taxon>Streptococcus</taxon>
    </lineage>
</organism>
<evidence type="ECO:0000256" key="1">
    <source>
        <dbReference type="ARBA" id="ARBA00023125"/>
    </source>
</evidence>
<dbReference type="InterPro" id="IPR010982">
    <property type="entry name" value="Lambda_DNA-bd_dom_sf"/>
</dbReference>
<evidence type="ECO:0000259" key="2">
    <source>
        <dbReference type="PROSITE" id="PS50943"/>
    </source>
</evidence>
<dbReference type="SUPFAM" id="SSF47413">
    <property type="entry name" value="lambda repressor-like DNA-binding domains"/>
    <property type="match status" value="1"/>
</dbReference>
<gene>
    <name evidence="3" type="ORF">NCTC5386_00362</name>
</gene>
<dbReference type="GO" id="GO:0003677">
    <property type="term" value="F:DNA binding"/>
    <property type="evidence" value="ECO:0007669"/>
    <property type="project" value="UniProtKB-KW"/>
</dbReference>
<dbReference type="EMBL" id="CABEHT010000001">
    <property type="protein sequence ID" value="VTS12549.1"/>
    <property type="molecule type" value="Genomic_DNA"/>
</dbReference>
<evidence type="ECO:0000313" key="3">
    <source>
        <dbReference type="EMBL" id="VTS12549.1"/>
    </source>
</evidence>
<dbReference type="InterPro" id="IPR001387">
    <property type="entry name" value="Cro/C1-type_HTH"/>
</dbReference>
<keyword evidence="1" id="KW-0238">DNA-binding</keyword>
<dbReference type="PROSITE" id="PS50943">
    <property type="entry name" value="HTH_CROC1"/>
    <property type="match status" value="1"/>
</dbReference>
<dbReference type="Gene3D" id="1.10.260.40">
    <property type="entry name" value="lambda repressor-like DNA-binding domains"/>
    <property type="match status" value="1"/>
</dbReference>
<reference evidence="3 4" key="1">
    <citation type="submission" date="2019-05" db="EMBL/GenBank/DDBJ databases">
        <authorList>
            <consortium name="Pathogen Informatics"/>
        </authorList>
    </citation>
    <scope>NUCLEOTIDE SEQUENCE [LARGE SCALE GENOMIC DNA]</scope>
    <source>
        <strain evidence="3 4">NCTC5386</strain>
    </source>
</reference>